<accession>A0A559KET2</accession>
<feature type="transmembrane region" description="Helical" evidence="2">
    <location>
        <begin position="7"/>
        <end position="25"/>
    </location>
</feature>
<evidence type="ECO:0008006" key="5">
    <source>
        <dbReference type="Google" id="ProtNLM"/>
    </source>
</evidence>
<evidence type="ECO:0000313" key="4">
    <source>
        <dbReference type="Proteomes" id="UP000317036"/>
    </source>
</evidence>
<comment type="caution">
    <text evidence="3">The sequence shown here is derived from an EMBL/GenBank/DDBJ whole genome shotgun (WGS) entry which is preliminary data.</text>
</comment>
<dbReference type="EMBL" id="VNJI01000007">
    <property type="protein sequence ID" value="TVY10634.1"/>
    <property type="molecule type" value="Genomic_DNA"/>
</dbReference>
<evidence type="ECO:0000256" key="1">
    <source>
        <dbReference type="SAM" id="MobiDB-lite"/>
    </source>
</evidence>
<feature type="transmembrane region" description="Helical" evidence="2">
    <location>
        <begin position="37"/>
        <end position="60"/>
    </location>
</feature>
<proteinExistence type="predicted"/>
<name>A0A559KET2_9BACL</name>
<dbReference type="AlphaFoldDB" id="A0A559KET2"/>
<dbReference type="RefSeq" id="WP_144845241.1">
    <property type="nucleotide sequence ID" value="NZ_VNJI01000007.1"/>
</dbReference>
<keyword evidence="4" id="KW-1185">Reference proteome</keyword>
<keyword evidence="2" id="KW-0472">Membrane</keyword>
<evidence type="ECO:0000313" key="3">
    <source>
        <dbReference type="EMBL" id="TVY10634.1"/>
    </source>
</evidence>
<dbReference type="OrthoDB" id="2476549at2"/>
<keyword evidence="2" id="KW-0812">Transmembrane</keyword>
<keyword evidence="2" id="KW-1133">Transmembrane helix</keyword>
<evidence type="ECO:0000256" key="2">
    <source>
        <dbReference type="SAM" id="Phobius"/>
    </source>
</evidence>
<sequence>MIGTIRWNLIVGAFAFLLTFLLSISNNIWQTTLLRSLYSFIALFILVFFCRWLLGTFAGLNQMQGSSMDTEDEIGKGTAVDASTPDQDDELHQMLRASLDPNSSPQPFEFSPLNPPKLSTKKHSDPEELAQALRRMSEE</sequence>
<feature type="region of interest" description="Disordered" evidence="1">
    <location>
        <begin position="66"/>
        <end position="139"/>
    </location>
</feature>
<gene>
    <name evidence="3" type="ORF">FPZ49_07825</name>
</gene>
<reference evidence="3 4" key="1">
    <citation type="submission" date="2019-07" db="EMBL/GenBank/DDBJ databases">
        <authorList>
            <person name="Kim J."/>
        </authorList>
    </citation>
    <scope>NUCLEOTIDE SEQUENCE [LARGE SCALE GENOMIC DNA]</scope>
    <source>
        <strain evidence="3 4">JC52</strain>
    </source>
</reference>
<protein>
    <recommendedName>
        <fullName evidence="5">Transmembrane protein</fullName>
    </recommendedName>
</protein>
<dbReference type="Proteomes" id="UP000317036">
    <property type="component" value="Unassembled WGS sequence"/>
</dbReference>
<organism evidence="3 4">
    <name type="scientific">Paenibacillus cremeus</name>
    <dbReference type="NCBI Taxonomy" id="2163881"/>
    <lineage>
        <taxon>Bacteria</taxon>
        <taxon>Bacillati</taxon>
        <taxon>Bacillota</taxon>
        <taxon>Bacilli</taxon>
        <taxon>Bacillales</taxon>
        <taxon>Paenibacillaceae</taxon>
        <taxon>Paenibacillus</taxon>
    </lineage>
</organism>